<dbReference type="Proteomes" id="UP001204562">
    <property type="component" value="Unassembled WGS sequence"/>
</dbReference>
<protein>
    <submittedName>
        <fullName evidence="2">DUF4406 domain-containing protein</fullName>
    </submittedName>
</protein>
<accession>A0AAW5JGS4</accession>
<dbReference type="Gene3D" id="3.40.50.450">
    <property type="match status" value="1"/>
</dbReference>
<dbReference type="SUPFAM" id="SSF52309">
    <property type="entry name" value="N-(deoxy)ribosyltransferase-like"/>
    <property type="match status" value="1"/>
</dbReference>
<name>A0AAW5JGS4_9FIRM</name>
<feature type="compositionally biased region" description="Polar residues" evidence="1">
    <location>
        <begin position="101"/>
        <end position="113"/>
    </location>
</feature>
<dbReference type="Pfam" id="PF14359">
    <property type="entry name" value="DUF4406"/>
    <property type="match status" value="1"/>
</dbReference>
<feature type="region of interest" description="Disordered" evidence="1">
    <location>
        <begin position="100"/>
        <end position="119"/>
    </location>
</feature>
<gene>
    <name evidence="2" type="ORF">NE579_00820</name>
    <name evidence="3" type="ORF">NE579_01095</name>
</gene>
<dbReference type="RefSeq" id="WP_256302921.1">
    <property type="nucleotide sequence ID" value="NZ_JANFYS010000001.1"/>
</dbReference>
<evidence type="ECO:0000313" key="3">
    <source>
        <dbReference type="EMBL" id="MCQ4769060.1"/>
    </source>
</evidence>
<comment type="caution">
    <text evidence="2">The sequence shown here is derived from an EMBL/GenBank/DDBJ whole genome shotgun (WGS) entry which is preliminary data.</text>
</comment>
<evidence type="ECO:0000256" key="1">
    <source>
        <dbReference type="SAM" id="MobiDB-lite"/>
    </source>
</evidence>
<proteinExistence type="predicted"/>
<dbReference type="AlphaFoldDB" id="A0AAW5JGS4"/>
<dbReference type="EMBL" id="JANFYS010000001">
    <property type="protein sequence ID" value="MCQ4769060.1"/>
    <property type="molecule type" value="Genomic_DNA"/>
</dbReference>
<evidence type="ECO:0000313" key="2">
    <source>
        <dbReference type="EMBL" id="MCQ4769007.1"/>
    </source>
</evidence>
<sequence>MKAYIAGKITGDENYRRKFQTAREKLEEHGFTVINPAELPEGMRPEDYMRICLAMMDSADIVAFLPDYDQSRGARLEWEWCQYVSKQTMYLESMTLYRSPRSAQMTSTPSQRPTEPANR</sequence>
<evidence type="ECO:0000313" key="4">
    <source>
        <dbReference type="Proteomes" id="UP001204562"/>
    </source>
</evidence>
<reference evidence="2" key="1">
    <citation type="submission" date="2022-06" db="EMBL/GenBank/DDBJ databases">
        <title>Isolation of gut microbiota from human fecal samples.</title>
        <authorList>
            <person name="Pamer E.G."/>
            <person name="Barat B."/>
            <person name="Waligurski E."/>
            <person name="Medina S."/>
            <person name="Paddock L."/>
            <person name="Mostad J."/>
        </authorList>
    </citation>
    <scope>NUCLEOTIDE SEQUENCE</scope>
    <source>
        <strain evidence="2">DFI.9.91</strain>
    </source>
</reference>
<organism evidence="2 4">
    <name type="scientific">Intestinimonas massiliensis</name>
    <name type="common">ex Afouda et al. 2020</name>
    <dbReference type="NCBI Taxonomy" id="1673721"/>
    <lineage>
        <taxon>Bacteria</taxon>
        <taxon>Bacillati</taxon>
        <taxon>Bacillota</taxon>
        <taxon>Clostridia</taxon>
        <taxon>Eubacteriales</taxon>
        <taxon>Intestinimonas</taxon>
    </lineage>
</organism>
<dbReference type="InterPro" id="IPR025518">
    <property type="entry name" value="DUF4406"/>
</dbReference>
<dbReference type="EMBL" id="JANFYS010000001">
    <property type="protein sequence ID" value="MCQ4769007.1"/>
    <property type="molecule type" value="Genomic_DNA"/>
</dbReference>